<evidence type="ECO:0000313" key="8">
    <source>
        <dbReference type="Proteomes" id="UP000182089"/>
    </source>
</evidence>
<dbReference type="PANTHER" id="PTHR41299:SF1">
    <property type="entry name" value="THIAMINE PYROPHOSPHOKINASE"/>
    <property type="match status" value="1"/>
</dbReference>
<dbReference type="EC" id="2.7.6.2" evidence="5"/>
<accession>A0ABY1ABM4</accession>
<dbReference type="SUPFAM" id="SSF63999">
    <property type="entry name" value="Thiamin pyrophosphokinase, catalytic domain"/>
    <property type="match status" value="1"/>
</dbReference>
<feature type="domain" description="Thiamin pyrophosphokinase thiamin-binding" evidence="6">
    <location>
        <begin position="142"/>
        <end position="205"/>
    </location>
</feature>
<evidence type="ECO:0000256" key="5">
    <source>
        <dbReference type="NCBIfam" id="TIGR01378"/>
    </source>
</evidence>
<dbReference type="NCBIfam" id="TIGR01378">
    <property type="entry name" value="thi_PPkinase"/>
    <property type="match status" value="1"/>
</dbReference>
<dbReference type="InterPro" id="IPR007373">
    <property type="entry name" value="Thiamin_PyroPKinase_B1-bd"/>
</dbReference>
<evidence type="ECO:0000259" key="6">
    <source>
        <dbReference type="SMART" id="SM00983"/>
    </source>
</evidence>
<dbReference type="EMBL" id="FOCC01000006">
    <property type="protein sequence ID" value="SEM66841.1"/>
    <property type="molecule type" value="Genomic_DNA"/>
</dbReference>
<dbReference type="InterPro" id="IPR036759">
    <property type="entry name" value="TPK_catalytic_sf"/>
</dbReference>
<keyword evidence="4" id="KW-0067">ATP-binding</keyword>
<keyword evidence="3" id="KW-0418">Kinase</keyword>
<dbReference type="Pfam" id="PF04265">
    <property type="entry name" value="TPK_B1_binding"/>
    <property type="match status" value="1"/>
</dbReference>
<evidence type="ECO:0000256" key="2">
    <source>
        <dbReference type="ARBA" id="ARBA00022741"/>
    </source>
</evidence>
<keyword evidence="1" id="KW-0808">Transferase</keyword>
<protein>
    <recommendedName>
        <fullName evidence="5">Thiamine diphosphokinase</fullName>
        <ecNumber evidence="5">2.7.6.2</ecNumber>
    </recommendedName>
</protein>
<dbReference type="Proteomes" id="UP000182089">
    <property type="component" value="Unassembled WGS sequence"/>
</dbReference>
<evidence type="ECO:0000256" key="3">
    <source>
        <dbReference type="ARBA" id="ARBA00022777"/>
    </source>
</evidence>
<organism evidence="7 8">
    <name type="scientific">Ligilactobacillus ruminis</name>
    <dbReference type="NCBI Taxonomy" id="1623"/>
    <lineage>
        <taxon>Bacteria</taxon>
        <taxon>Bacillati</taxon>
        <taxon>Bacillota</taxon>
        <taxon>Bacilli</taxon>
        <taxon>Lactobacillales</taxon>
        <taxon>Lactobacillaceae</taxon>
        <taxon>Ligilactobacillus</taxon>
    </lineage>
</organism>
<proteinExistence type="predicted"/>
<gene>
    <name evidence="7" type="ORF">SAMN05216431_10697</name>
</gene>
<dbReference type="SMART" id="SM00983">
    <property type="entry name" value="TPK_B1_binding"/>
    <property type="match status" value="1"/>
</dbReference>
<dbReference type="InterPro" id="IPR053149">
    <property type="entry name" value="TPK"/>
</dbReference>
<dbReference type="Pfam" id="PF04263">
    <property type="entry name" value="TPK_catalytic"/>
    <property type="match status" value="1"/>
</dbReference>
<sequence>MDINLLVGGPQENYPADIFQTKKNWVGADYGAVTLCEHDIRPLLAIGDFDSSTIREQFLVSVLSQKVITAKPEKDETDTELCLRLIEQAFNPSQITIYGATGGRLDHLLANFFCLLRPDFAKIMPKVKLVDKNNVVRFFKPGHYTIKKIPGMKYLAFVPMGKVAGFNLPDEKYQLKDAAFEQVVSLASNEFILDEAHFDFKSGNMCVIWSKD</sequence>
<name>A0ABY1ABM4_9LACO</name>
<keyword evidence="2" id="KW-0547">Nucleotide-binding</keyword>
<dbReference type="CDD" id="cd07995">
    <property type="entry name" value="TPK"/>
    <property type="match status" value="1"/>
</dbReference>
<dbReference type="Gene3D" id="3.40.50.10240">
    <property type="entry name" value="Thiamin pyrophosphokinase, catalytic domain"/>
    <property type="match status" value="1"/>
</dbReference>
<dbReference type="InterPro" id="IPR006282">
    <property type="entry name" value="Thi_PPkinase"/>
</dbReference>
<evidence type="ECO:0000256" key="4">
    <source>
        <dbReference type="ARBA" id="ARBA00022840"/>
    </source>
</evidence>
<evidence type="ECO:0000256" key="1">
    <source>
        <dbReference type="ARBA" id="ARBA00022679"/>
    </source>
</evidence>
<comment type="caution">
    <text evidence="7">The sequence shown here is derived from an EMBL/GenBank/DDBJ whole genome shotgun (WGS) entry which is preliminary data.</text>
</comment>
<reference evidence="7 8" key="1">
    <citation type="submission" date="2016-10" db="EMBL/GenBank/DDBJ databases">
        <authorList>
            <person name="Varghese N."/>
            <person name="Submissions S."/>
        </authorList>
    </citation>
    <scope>NUCLEOTIDE SEQUENCE [LARGE SCALE GENOMIC DNA]</scope>
    <source>
        <strain evidence="7 8">WC1T17</strain>
    </source>
</reference>
<evidence type="ECO:0000313" key="7">
    <source>
        <dbReference type="EMBL" id="SEM66841.1"/>
    </source>
</evidence>
<dbReference type="InterPro" id="IPR007371">
    <property type="entry name" value="TPK_catalytic"/>
</dbReference>
<dbReference type="PANTHER" id="PTHR41299">
    <property type="entry name" value="THIAMINE PYROPHOSPHOKINASE"/>
    <property type="match status" value="1"/>
</dbReference>